<dbReference type="AlphaFoldDB" id="A0A7W9T6Q8"/>
<feature type="compositionally biased region" description="Basic and acidic residues" evidence="1">
    <location>
        <begin position="26"/>
        <end position="35"/>
    </location>
</feature>
<feature type="region of interest" description="Disordered" evidence="1">
    <location>
        <begin position="1"/>
        <end position="68"/>
    </location>
</feature>
<evidence type="ECO:0000256" key="1">
    <source>
        <dbReference type="SAM" id="MobiDB-lite"/>
    </source>
</evidence>
<gene>
    <name evidence="2" type="ORF">HNR57_000490</name>
</gene>
<name>A0A7W9T6Q8_9ACTN</name>
<protein>
    <submittedName>
        <fullName evidence="2">Uncharacterized protein</fullName>
    </submittedName>
</protein>
<reference evidence="2 3" key="1">
    <citation type="submission" date="2020-08" db="EMBL/GenBank/DDBJ databases">
        <title>Genomic Encyclopedia of Type Strains, Phase IV (KMG-IV): sequencing the most valuable type-strain genomes for metagenomic binning, comparative biology and taxonomic classification.</title>
        <authorList>
            <person name="Goeker M."/>
        </authorList>
    </citation>
    <scope>NUCLEOTIDE SEQUENCE [LARGE SCALE GENOMIC DNA]</scope>
    <source>
        <strain evidence="2 3">DSM 43350</strain>
    </source>
</reference>
<proteinExistence type="predicted"/>
<organism evidence="2 3">
    <name type="scientific">Streptomyces paradoxus</name>
    <dbReference type="NCBI Taxonomy" id="66375"/>
    <lineage>
        <taxon>Bacteria</taxon>
        <taxon>Bacillati</taxon>
        <taxon>Actinomycetota</taxon>
        <taxon>Actinomycetes</taxon>
        <taxon>Kitasatosporales</taxon>
        <taxon>Streptomycetaceae</taxon>
        <taxon>Streptomyces</taxon>
    </lineage>
</organism>
<sequence>MHDGGSARGPRIGQPSANTTYHGVRGRHEGDRASGRDTGTPAEHHREHRGKPHFGVGTAERDPGRYRTARPLTALTDATSGRAASVFGVHRQGQRG</sequence>
<dbReference type="EMBL" id="JACHGV010000001">
    <property type="protein sequence ID" value="MBB6074606.1"/>
    <property type="molecule type" value="Genomic_DNA"/>
</dbReference>
<evidence type="ECO:0000313" key="2">
    <source>
        <dbReference type="EMBL" id="MBB6074606.1"/>
    </source>
</evidence>
<keyword evidence="3" id="KW-1185">Reference proteome</keyword>
<accession>A0A7W9T6Q8</accession>
<evidence type="ECO:0000313" key="3">
    <source>
        <dbReference type="Proteomes" id="UP000591537"/>
    </source>
</evidence>
<dbReference type="Proteomes" id="UP000591537">
    <property type="component" value="Unassembled WGS sequence"/>
</dbReference>
<comment type="caution">
    <text evidence="2">The sequence shown here is derived from an EMBL/GenBank/DDBJ whole genome shotgun (WGS) entry which is preliminary data.</text>
</comment>